<dbReference type="Proteomes" id="UP000199076">
    <property type="component" value="Unassembled WGS sequence"/>
</dbReference>
<keyword evidence="2" id="KW-1185">Reference proteome</keyword>
<organism evidence="1 2">
    <name type="scientific">Halorientalis regularis</name>
    <dbReference type="NCBI Taxonomy" id="660518"/>
    <lineage>
        <taxon>Archaea</taxon>
        <taxon>Methanobacteriati</taxon>
        <taxon>Methanobacteriota</taxon>
        <taxon>Stenosarchaea group</taxon>
        <taxon>Halobacteria</taxon>
        <taxon>Halobacteriales</taxon>
        <taxon>Haloarculaceae</taxon>
        <taxon>Halorientalis</taxon>
    </lineage>
</organism>
<evidence type="ECO:0000313" key="2">
    <source>
        <dbReference type="Proteomes" id="UP000199076"/>
    </source>
</evidence>
<sequence>MSTHRIIYAFDLSAFPSGRLSSTYRKFREAADALERSEQVDHFDCTAESAEELWKRLRTLDSENPNSVDVPELLLSIDQYPSLGDVTIHRSSCGLTGDTVLLQKVPHWLREYSEPAATAWENMCYLEPEESVEIRYDGNTYELVPGTKTGGLVQGERIETLRSGLELAIPSVSDFYESLDDRYRSVGQQWRPVEWVYGECSRLARTDEGVIASRTI</sequence>
<dbReference type="OrthoDB" id="373679at2157"/>
<reference evidence="2" key="1">
    <citation type="submission" date="2016-10" db="EMBL/GenBank/DDBJ databases">
        <authorList>
            <person name="Varghese N."/>
            <person name="Submissions S."/>
        </authorList>
    </citation>
    <scope>NUCLEOTIDE SEQUENCE [LARGE SCALE GENOMIC DNA]</scope>
    <source>
        <strain evidence="2">IBRC-M 10760</strain>
    </source>
</reference>
<dbReference type="AlphaFoldDB" id="A0A1G7HJK0"/>
<gene>
    <name evidence="1" type="ORF">SAMN05216218_10348</name>
</gene>
<dbReference type="EMBL" id="FNBK01000003">
    <property type="protein sequence ID" value="SDF00506.1"/>
    <property type="molecule type" value="Genomic_DNA"/>
</dbReference>
<dbReference type="RefSeq" id="WP_092688536.1">
    <property type="nucleotide sequence ID" value="NZ_FNBK01000003.1"/>
</dbReference>
<name>A0A1G7HJK0_9EURY</name>
<evidence type="ECO:0000313" key="1">
    <source>
        <dbReference type="EMBL" id="SDF00506.1"/>
    </source>
</evidence>
<proteinExistence type="predicted"/>
<accession>A0A1G7HJK0</accession>
<protein>
    <submittedName>
        <fullName evidence="1">Uncharacterized protein</fullName>
    </submittedName>
</protein>